<evidence type="ECO:0000256" key="11">
    <source>
        <dbReference type="PIRSR" id="PIRSR000390-2"/>
    </source>
</evidence>
<comment type="caution">
    <text evidence="13">The sequence shown here is derived from an EMBL/GenBank/DDBJ whole genome shotgun (WGS) entry which is preliminary data.</text>
</comment>
<evidence type="ECO:0000256" key="4">
    <source>
        <dbReference type="ARBA" id="ARBA00022679"/>
    </source>
</evidence>
<evidence type="ECO:0000256" key="7">
    <source>
        <dbReference type="ARBA" id="ARBA00051587"/>
    </source>
</evidence>
<keyword evidence="14" id="KW-1185">Reference proteome</keyword>
<dbReference type="CDD" id="cd00616">
    <property type="entry name" value="AHBA_syn"/>
    <property type="match status" value="1"/>
</dbReference>
<feature type="active site" description="Proton acceptor" evidence="10">
    <location>
        <position position="195"/>
    </location>
</feature>
<dbReference type="AlphaFoldDB" id="A0A916JEC0"/>
<organism evidence="13 14">
    <name type="scientific">Dyadobacter helix</name>
    <dbReference type="NCBI Taxonomy" id="2822344"/>
    <lineage>
        <taxon>Bacteria</taxon>
        <taxon>Pseudomonadati</taxon>
        <taxon>Bacteroidota</taxon>
        <taxon>Cytophagia</taxon>
        <taxon>Cytophagales</taxon>
        <taxon>Spirosomataceae</taxon>
        <taxon>Dyadobacter</taxon>
    </lineage>
</organism>
<name>A0A916JEC0_9BACT</name>
<dbReference type="GO" id="GO:0102933">
    <property type="term" value="F:GDP-4-dehydro-6-deoxy-D-mannose-4-aminotransferase activity"/>
    <property type="evidence" value="ECO:0007669"/>
    <property type="project" value="UniProtKB-EC"/>
</dbReference>
<evidence type="ECO:0000313" key="14">
    <source>
        <dbReference type="Proteomes" id="UP000680038"/>
    </source>
</evidence>
<sequence>MSAQSNTSRIWLSSPHLSGREIRYVQEAFETNWIAPLGPNVDNFEKELGEYIGSPHVAALSSGTAALHLALILSGVKTGDIVLCQSFTFSASANPIVYQGAIPVFIDSEPDTWNICPQALEEAIVHFLKRRQKPKAVILVHLYGMPAQLDEVLALCATHDIPVIEDAAEALGSAYKAKRVGVFGKFGILSFNGNKIITTSGGGALLSADEKAISQSRFLATQARDNAPHYEHTQIGYNYRMSNVCAGIGRGQLEVIAERVHQRRKNFDFYKNHLAALPGIRFQNEPEGFFSNRWLTALTVDPVLSGGVTRENIRLKLLEENIESRPLWKPMHLQPVFEGAPYFGGKVSEKLFETGLCLPSGSNLSETDMERVVLSIKKCFD</sequence>
<evidence type="ECO:0000256" key="6">
    <source>
        <dbReference type="ARBA" id="ARBA00037999"/>
    </source>
</evidence>
<dbReference type="InterPro" id="IPR015422">
    <property type="entry name" value="PyrdxlP-dep_Trfase_small"/>
</dbReference>
<dbReference type="Gene3D" id="3.40.640.10">
    <property type="entry name" value="Type I PLP-dependent aspartate aminotransferase-like (Major domain)"/>
    <property type="match status" value="1"/>
</dbReference>
<evidence type="ECO:0000256" key="12">
    <source>
        <dbReference type="RuleBase" id="RU004508"/>
    </source>
</evidence>
<dbReference type="PANTHER" id="PTHR30244">
    <property type="entry name" value="TRANSAMINASE"/>
    <property type="match status" value="1"/>
</dbReference>
<keyword evidence="4 13" id="KW-0808">Transferase</keyword>
<dbReference type="GO" id="GO:0030170">
    <property type="term" value="F:pyridoxal phosphate binding"/>
    <property type="evidence" value="ECO:0007669"/>
    <property type="project" value="TreeGrafter"/>
</dbReference>
<dbReference type="EMBL" id="CAJRAF010000002">
    <property type="protein sequence ID" value="CAG5008973.1"/>
    <property type="molecule type" value="Genomic_DNA"/>
</dbReference>
<accession>A0A916JEC0</accession>
<reference evidence="13" key="1">
    <citation type="submission" date="2021-04" db="EMBL/GenBank/DDBJ databases">
        <authorList>
            <person name="Rodrigo-Torres L."/>
            <person name="Arahal R. D."/>
            <person name="Lucena T."/>
        </authorList>
    </citation>
    <scope>NUCLEOTIDE SEQUENCE</scope>
    <source>
        <strain evidence="13">CECT 9275</strain>
    </source>
</reference>
<dbReference type="PIRSF" id="PIRSF000390">
    <property type="entry name" value="PLP_StrS"/>
    <property type="match status" value="1"/>
</dbReference>
<proteinExistence type="inferred from homology"/>
<comment type="catalytic activity">
    <reaction evidence="7">
        <text>GDP-alpha-D-perosamine + 2-oxoglutarate = GDP-4-dehydro-alpha-D-rhamnose + L-glutamate</text>
        <dbReference type="Rhea" id="RHEA:36779"/>
        <dbReference type="ChEBI" id="CHEBI:16810"/>
        <dbReference type="ChEBI" id="CHEBI:29985"/>
        <dbReference type="ChEBI" id="CHEBI:57964"/>
        <dbReference type="ChEBI" id="CHEBI:73996"/>
        <dbReference type="EC" id="2.6.1.102"/>
    </reaction>
</comment>
<protein>
    <recommendedName>
        <fullName evidence="9">GDP-perosamine synthase</fullName>
        <ecNumber evidence="8">2.6.1.102</ecNumber>
    </recommendedName>
</protein>
<evidence type="ECO:0000256" key="2">
    <source>
        <dbReference type="ARBA" id="ARBA00005125"/>
    </source>
</evidence>
<comment type="cofactor">
    <cofactor evidence="1">
        <name>pyridoxal 5'-phosphate</name>
        <dbReference type="ChEBI" id="CHEBI:597326"/>
    </cofactor>
</comment>
<dbReference type="InterPro" id="IPR015424">
    <property type="entry name" value="PyrdxlP-dep_Trfase"/>
</dbReference>
<comment type="similarity">
    <text evidence="6 12">Belongs to the DegT/DnrJ/EryC1 family.</text>
</comment>
<dbReference type="FunFam" id="3.40.640.10:FF:000090">
    <property type="entry name" value="Pyridoxal phosphate-dependent aminotransferase"/>
    <property type="match status" value="1"/>
</dbReference>
<evidence type="ECO:0000256" key="1">
    <source>
        <dbReference type="ARBA" id="ARBA00001933"/>
    </source>
</evidence>
<evidence type="ECO:0000256" key="10">
    <source>
        <dbReference type="PIRSR" id="PIRSR000390-1"/>
    </source>
</evidence>
<dbReference type="GO" id="GO:0000271">
    <property type="term" value="P:polysaccharide biosynthetic process"/>
    <property type="evidence" value="ECO:0007669"/>
    <property type="project" value="TreeGrafter"/>
</dbReference>
<keyword evidence="5 11" id="KW-0663">Pyridoxal phosphate</keyword>
<evidence type="ECO:0000256" key="9">
    <source>
        <dbReference type="ARBA" id="ARBA00074221"/>
    </source>
</evidence>
<dbReference type="Proteomes" id="UP000680038">
    <property type="component" value="Unassembled WGS sequence"/>
</dbReference>
<dbReference type="SUPFAM" id="SSF53383">
    <property type="entry name" value="PLP-dependent transferases"/>
    <property type="match status" value="1"/>
</dbReference>
<evidence type="ECO:0000256" key="8">
    <source>
        <dbReference type="ARBA" id="ARBA00066317"/>
    </source>
</evidence>
<dbReference type="InterPro" id="IPR015421">
    <property type="entry name" value="PyrdxlP-dep_Trfase_major"/>
</dbReference>
<dbReference type="InterPro" id="IPR000653">
    <property type="entry name" value="DegT/StrS_aminotransferase"/>
</dbReference>
<gene>
    <name evidence="13" type="primary">epsN</name>
    <name evidence="13" type="ORF">DYBT9275_04395</name>
</gene>
<dbReference type="Pfam" id="PF01041">
    <property type="entry name" value="DegT_DnrJ_EryC1"/>
    <property type="match status" value="1"/>
</dbReference>
<dbReference type="PANTHER" id="PTHR30244:SF34">
    <property type="entry name" value="DTDP-4-AMINO-4,6-DIDEOXYGALACTOSE TRANSAMINASE"/>
    <property type="match status" value="1"/>
</dbReference>
<evidence type="ECO:0000256" key="5">
    <source>
        <dbReference type="ARBA" id="ARBA00022898"/>
    </source>
</evidence>
<feature type="modified residue" description="N6-(pyridoxal phosphate)lysine" evidence="11">
    <location>
        <position position="195"/>
    </location>
</feature>
<dbReference type="Gene3D" id="3.90.1150.10">
    <property type="entry name" value="Aspartate Aminotransferase, domain 1"/>
    <property type="match status" value="1"/>
</dbReference>
<dbReference type="EC" id="2.6.1.102" evidence="8"/>
<dbReference type="RefSeq" id="WP_215240772.1">
    <property type="nucleotide sequence ID" value="NZ_CAJRAF010000002.1"/>
</dbReference>
<keyword evidence="3 13" id="KW-0032">Aminotransferase</keyword>
<evidence type="ECO:0000256" key="3">
    <source>
        <dbReference type="ARBA" id="ARBA00022576"/>
    </source>
</evidence>
<evidence type="ECO:0000313" key="13">
    <source>
        <dbReference type="EMBL" id="CAG5008973.1"/>
    </source>
</evidence>
<comment type="pathway">
    <text evidence="2">Bacterial outer membrane biogenesis; LPS O-antigen biosynthesis.</text>
</comment>